<keyword evidence="4" id="KW-1185">Reference proteome</keyword>
<keyword evidence="2" id="KW-1133">Transmembrane helix</keyword>
<dbReference type="OrthoDB" id="4338553at2"/>
<feature type="transmembrane region" description="Helical" evidence="2">
    <location>
        <begin position="107"/>
        <end position="130"/>
    </location>
</feature>
<evidence type="ECO:0000256" key="2">
    <source>
        <dbReference type="SAM" id="Phobius"/>
    </source>
</evidence>
<protein>
    <recommendedName>
        <fullName evidence="5">Extensin</fullName>
    </recommendedName>
</protein>
<proteinExistence type="predicted"/>
<dbReference type="EMBL" id="QUAK01000121">
    <property type="protein sequence ID" value="RFU84351.1"/>
    <property type="molecule type" value="Genomic_DNA"/>
</dbReference>
<accession>A0A372M0E1</accession>
<feature type="compositionally biased region" description="Acidic residues" evidence="1">
    <location>
        <begin position="286"/>
        <end position="297"/>
    </location>
</feature>
<keyword evidence="2" id="KW-0812">Transmembrane</keyword>
<sequence>MADERFKWLDEDAAEQLLRGEPLDAVDDDAHARAGRLQAVLGAAKAAHHPQHEELPGEEAALAAFRAAMGAGAGAGRTGAPVRTGSGVHIAGGRGRSSTRWGRPVRFGLAATLAVCTLGGVAVAAGTGVIPTPFGGRSEPGPAASVSAVATPPDPLSSPSADPSEPGIAGSGSPDPDGGPKDDDDPATGDGGHPSQGDPDSPTEQDGGDKPSTGGDKDHRPPGGWYEQAIDACRDHREGRPLAPGIQRRLEKAAKNASDVKRFCDRLLDRQGQGGGESGDGKGDYDGGDGGDGDDNESGGPSEPDDPSPSNAPAPDPPAGFAPPPATETPEPSASGSAAAGSTA</sequence>
<feature type="region of interest" description="Disordered" evidence="1">
    <location>
        <begin position="135"/>
        <end position="344"/>
    </location>
</feature>
<dbReference type="Proteomes" id="UP000263094">
    <property type="component" value="Unassembled WGS sequence"/>
</dbReference>
<feature type="compositionally biased region" description="Low complexity" evidence="1">
    <location>
        <begin position="328"/>
        <end position="344"/>
    </location>
</feature>
<evidence type="ECO:0000313" key="4">
    <source>
        <dbReference type="Proteomes" id="UP000263094"/>
    </source>
</evidence>
<keyword evidence="2" id="KW-0472">Membrane</keyword>
<dbReference type="AlphaFoldDB" id="A0A372M0E1"/>
<feature type="compositionally biased region" description="Low complexity" evidence="1">
    <location>
        <begin position="157"/>
        <end position="176"/>
    </location>
</feature>
<reference evidence="3 4" key="1">
    <citation type="submission" date="2018-08" db="EMBL/GenBank/DDBJ databases">
        <title>Isolation, diversity and antifungal activity of Actinobacteria from wheat.</title>
        <authorList>
            <person name="Han C."/>
        </authorList>
    </citation>
    <scope>NUCLEOTIDE SEQUENCE [LARGE SCALE GENOMIC DNA]</scope>
    <source>
        <strain evidence="3 4">NEAU-YY421</strain>
    </source>
</reference>
<organism evidence="3 4">
    <name type="scientific">Streptomyces triticagri</name>
    <dbReference type="NCBI Taxonomy" id="2293568"/>
    <lineage>
        <taxon>Bacteria</taxon>
        <taxon>Bacillati</taxon>
        <taxon>Actinomycetota</taxon>
        <taxon>Actinomycetes</taxon>
        <taxon>Kitasatosporales</taxon>
        <taxon>Streptomycetaceae</taxon>
        <taxon>Streptomyces</taxon>
    </lineage>
</organism>
<name>A0A372M0E1_9ACTN</name>
<feature type="compositionally biased region" description="Low complexity" evidence="1">
    <location>
        <begin position="298"/>
        <end position="309"/>
    </location>
</feature>
<evidence type="ECO:0000313" key="3">
    <source>
        <dbReference type="EMBL" id="RFU84351.1"/>
    </source>
</evidence>
<evidence type="ECO:0008006" key="5">
    <source>
        <dbReference type="Google" id="ProtNLM"/>
    </source>
</evidence>
<gene>
    <name evidence="3" type="ORF">DY218_23100</name>
</gene>
<dbReference type="RefSeq" id="WP_128558034.1">
    <property type="nucleotide sequence ID" value="NZ_QUAK01000121.1"/>
</dbReference>
<comment type="caution">
    <text evidence="3">The sequence shown here is derived from an EMBL/GenBank/DDBJ whole genome shotgun (WGS) entry which is preliminary data.</text>
</comment>
<feature type="compositionally biased region" description="Pro residues" evidence="1">
    <location>
        <begin position="310"/>
        <end position="327"/>
    </location>
</feature>
<feature type="compositionally biased region" description="Basic and acidic residues" evidence="1">
    <location>
        <begin position="248"/>
        <end position="269"/>
    </location>
</feature>
<evidence type="ECO:0000256" key="1">
    <source>
        <dbReference type="SAM" id="MobiDB-lite"/>
    </source>
</evidence>